<keyword evidence="13" id="KW-0968">Cytoplasmic vesicle</keyword>
<keyword evidence="8" id="KW-0931">ER-Golgi transport</keyword>
<organism evidence="15 16">
    <name type="scientific">Microtus ochrogaster</name>
    <name type="common">Prairie vole</name>
    <dbReference type="NCBI Taxonomy" id="79684"/>
    <lineage>
        <taxon>Eukaryota</taxon>
        <taxon>Metazoa</taxon>
        <taxon>Chordata</taxon>
        <taxon>Craniata</taxon>
        <taxon>Vertebrata</taxon>
        <taxon>Euteleostomi</taxon>
        <taxon>Mammalia</taxon>
        <taxon>Eutheria</taxon>
        <taxon>Euarchontoglires</taxon>
        <taxon>Glires</taxon>
        <taxon>Rodentia</taxon>
        <taxon>Myomorpha</taxon>
        <taxon>Muroidea</taxon>
        <taxon>Cricetidae</taxon>
        <taxon>Arvicolinae</taxon>
        <taxon>Microtus</taxon>
    </lineage>
</organism>
<dbReference type="InterPro" id="IPR000133">
    <property type="entry name" value="ER_ret_rcpt"/>
</dbReference>
<comment type="caution">
    <text evidence="15">The sequence shown here is derived from an EMBL/GenBank/DDBJ whole genome shotgun (WGS) entry which is preliminary data.</text>
</comment>
<dbReference type="AlphaFoldDB" id="A0A8J6H2I7"/>
<dbReference type="GO" id="GO:0030663">
    <property type="term" value="C:COPI-coated vesicle membrane"/>
    <property type="evidence" value="ECO:0007669"/>
    <property type="project" value="UniProtKB-SubCell"/>
</dbReference>
<proteinExistence type="inferred from homology"/>
<feature type="transmembrane region" description="Helical" evidence="14">
    <location>
        <begin position="52"/>
        <end position="70"/>
    </location>
</feature>
<evidence type="ECO:0000256" key="13">
    <source>
        <dbReference type="ARBA" id="ARBA00023329"/>
    </source>
</evidence>
<dbReference type="PANTHER" id="PTHR10585">
    <property type="entry name" value="ER LUMEN PROTEIN RETAINING RECEPTOR"/>
    <property type="match status" value="1"/>
</dbReference>
<evidence type="ECO:0000256" key="9">
    <source>
        <dbReference type="ARBA" id="ARBA00022927"/>
    </source>
</evidence>
<evidence type="ECO:0000256" key="11">
    <source>
        <dbReference type="ARBA" id="ARBA00023136"/>
    </source>
</evidence>
<keyword evidence="10 14" id="KW-1133">Transmembrane helix</keyword>
<sequence>MSCTIDGALLIPRKIGLCLGKEKGIKQTLLMSVAILPQLFINKTGEAETITAHYLFLGLSCVLYLVHWLWRFCYFDLIAVVAGAVQPILYCDFFYLYITKETQSASVSAKDHEQPLSFRVLGQDSHHSESMDAQ</sequence>
<dbReference type="GO" id="GO:0016192">
    <property type="term" value="P:vesicle-mediated transport"/>
    <property type="evidence" value="ECO:0007669"/>
    <property type="project" value="UniProtKB-KW"/>
</dbReference>
<gene>
    <name evidence="15" type="ORF">LTLLF_101265</name>
</gene>
<keyword evidence="5" id="KW-0813">Transport</keyword>
<dbReference type="GO" id="GO:0046923">
    <property type="term" value="F:ER retention sequence binding"/>
    <property type="evidence" value="ECO:0007669"/>
    <property type="project" value="InterPro"/>
</dbReference>
<feature type="transmembrane region" description="Helical" evidence="14">
    <location>
        <begin position="77"/>
        <end position="98"/>
    </location>
</feature>
<comment type="subcellular location">
    <subcellularLocation>
        <location evidence="1">Cytoplasmic vesicle</location>
        <location evidence="1">COPI-coated vesicle membrane</location>
        <topology evidence="1">Multi-pass membrane protein</topology>
    </subcellularLocation>
    <subcellularLocation>
        <location evidence="2">Endoplasmic reticulum membrane</location>
        <topology evidence="2">Multi-pass membrane protein</topology>
    </subcellularLocation>
    <subcellularLocation>
        <location evidence="3">Golgi apparatus membrane</location>
        <topology evidence="3">Multi-pass membrane protein</topology>
    </subcellularLocation>
</comment>
<keyword evidence="6 14" id="KW-0812">Transmembrane</keyword>
<protein>
    <submittedName>
        <fullName evidence="15">ER lumen protein-retaining receptor 2</fullName>
    </submittedName>
</protein>
<evidence type="ECO:0000256" key="2">
    <source>
        <dbReference type="ARBA" id="ARBA00004477"/>
    </source>
</evidence>
<evidence type="ECO:0000256" key="8">
    <source>
        <dbReference type="ARBA" id="ARBA00022892"/>
    </source>
</evidence>
<evidence type="ECO:0000313" key="15">
    <source>
        <dbReference type="EMBL" id="KAH0521352.1"/>
    </source>
</evidence>
<dbReference type="Pfam" id="PF00810">
    <property type="entry name" value="ER_lumen_recept"/>
    <property type="match status" value="1"/>
</dbReference>
<accession>A0A8J6H2I7</accession>
<comment type="similarity">
    <text evidence="4">Belongs to the ERD2 family.</text>
</comment>
<dbReference type="EMBL" id="JAATJU010000100">
    <property type="protein sequence ID" value="KAH0521352.1"/>
    <property type="molecule type" value="Genomic_DNA"/>
</dbReference>
<evidence type="ECO:0000256" key="7">
    <source>
        <dbReference type="ARBA" id="ARBA00022824"/>
    </source>
</evidence>
<dbReference type="GO" id="GO:0006621">
    <property type="term" value="P:protein retention in ER lumen"/>
    <property type="evidence" value="ECO:0007669"/>
    <property type="project" value="InterPro"/>
</dbReference>
<keyword evidence="12 15" id="KW-0675">Receptor</keyword>
<dbReference type="GO" id="GO:0000139">
    <property type="term" value="C:Golgi membrane"/>
    <property type="evidence" value="ECO:0007669"/>
    <property type="project" value="UniProtKB-SubCell"/>
</dbReference>
<evidence type="ECO:0000256" key="14">
    <source>
        <dbReference type="SAM" id="Phobius"/>
    </source>
</evidence>
<evidence type="ECO:0000256" key="12">
    <source>
        <dbReference type="ARBA" id="ARBA00023170"/>
    </source>
</evidence>
<keyword evidence="11 14" id="KW-0472">Membrane</keyword>
<dbReference type="GO" id="GO:0015031">
    <property type="term" value="P:protein transport"/>
    <property type="evidence" value="ECO:0007669"/>
    <property type="project" value="UniProtKB-KW"/>
</dbReference>
<keyword evidence="7" id="KW-0256">Endoplasmic reticulum</keyword>
<evidence type="ECO:0000256" key="5">
    <source>
        <dbReference type="ARBA" id="ARBA00022448"/>
    </source>
</evidence>
<dbReference type="Proteomes" id="UP000710432">
    <property type="component" value="Unassembled WGS sequence"/>
</dbReference>
<reference evidence="15" key="1">
    <citation type="submission" date="2020-03" db="EMBL/GenBank/DDBJ databases">
        <title>Studies in the Genomics of Life Span.</title>
        <authorList>
            <person name="Glass D."/>
        </authorList>
    </citation>
    <scope>NUCLEOTIDE SEQUENCE</scope>
    <source>
        <strain evidence="15">LTLLF</strain>
        <tissue evidence="15">Muscle</tissue>
    </source>
</reference>
<keyword evidence="9" id="KW-0653">Protein transport</keyword>
<evidence type="ECO:0000256" key="3">
    <source>
        <dbReference type="ARBA" id="ARBA00004653"/>
    </source>
</evidence>
<evidence type="ECO:0000256" key="4">
    <source>
        <dbReference type="ARBA" id="ARBA00010120"/>
    </source>
</evidence>
<dbReference type="GO" id="GO:0005789">
    <property type="term" value="C:endoplasmic reticulum membrane"/>
    <property type="evidence" value="ECO:0007669"/>
    <property type="project" value="UniProtKB-SubCell"/>
</dbReference>
<evidence type="ECO:0000256" key="10">
    <source>
        <dbReference type="ARBA" id="ARBA00022989"/>
    </source>
</evidence>
<evidence type="ECO:0000313" key="16">
    <source>
        <dbReference type="Proteomes" id="UP000710432"/>
    </source>
</evidence>
<evidence type="ECO:0000256" key="1">
    <source>
        <dbReference type="ARBA" id="ARBA00004129"/>
    </source>
</evidence>
<name>A0A8J6H2I7_MICOH</name>
<evidence type="ECO:0000256" key="6">
    <source>
        <dbReference type="ARBA" id="ARBA00022692"/>
    </source>
</evidence>